<proteinExistence type="predicted"/>
<sequence length="87" mass="9478">MIPLSYLLIAWAILIGIFFLYSLITVGVYLKFGVAGSFTSATAALFLGVIFGALFLIISYFGTVDWSKPLPFIDLNLIPNASSQLQL</sequence>
<gene>
    <name evidence="2" type="ORF">COX00_04855</name>
</gene>
<dbReference type="AlphaFoldDB" id="A0A2H0BSW8"/>
<dbReference type="EMBL" id="PCSZ01000080">
    <property type="protein sequence ID" value="PIP60140.1"/>
    <property type="molecule type" value="Genomic_DNA"/>
</dbReference>
<accession>A0A2H0BSW8</accession>
<feature type="transmembrane region" description="Helical" evidence="1">
    <location>
        <begin position="42"/>
        <end position="62"/>
    </location>
</feature>
<reference evidence="2 3" key="1">
    <citation type="submission" date="2017-09" db="EMBL/GenBank/DDBJ databases">
        <title>Depth-based differentiation of microbial function through sediment-hosted aquifers and enrichment of novel symbionts in the deep terrestrial subsurface.</title>
        <authorList>
            <person name="Probst A.J."/>
            <person name="Ladd B."/>
            <person name="Jarett J.K."/>
            <person name="Geller-Mcgrath D.E."/>
            <person name="Sieber C.M."/>
            <person name="Emerson J.B."/>
            <person name="Anantharaman K."/>
            <person name="Thomas B.C."/>
            <person name="Malmstrom R."/>
            <person name="Stieglmeier M."/>
            <person name="Klingl A."/>
            <person name="Woyke T."/>
            <person name="Ryan C.M."/>
            <person name="Banfield J.F."/>
        </authorList>
    </citation>
    <scope>NUCLEOTIDE SEQUENCE [LARGE SCALE GENOMIC DNA]</scope>
    <source>
        <strain evidence="2">CG22_combo_CG10-13_8_21_14_all_47_17</strain>
    </source>
</reference>
<organism evidence="2 3">
    <name type="scientific">Candidatus Uhrbacteria bacterium CG22_combo_CG10-13_8_21_14_all_47_17</name>
    <dbReference type="NCBI Taxonomy" id="1975041"/>
    <lineage>
        <taxon>Bacteria</taxon>
        <taxon>Candidatus Uhriibacteriota</taxon>
    </lineage>
</organism>
<keyword evidence="1" id="KW-0472">Membrane</keyword>
<evidence type="ECO:0000256" key="1">
    <source>
        <dbReference type="SAM" id="Phobius"/>
    </source>
</evidence>
<keyword evidence="1" id="KW-1133">Transmembrane helix</keyword>
<protein>
    <submittedName>
        <fullName evidence="2">Uncharacterized protein</fullName>
    </submittedName>
</protein>
<name>A0A2H0BSW8_9BACT</name>
<dbReference type="Proteomes" id="UP000231581">
    <property type="component" value="Unassembled WGS sequence"/>
</dbReference>
<feature type="transmembrane region" description="Helical" evidence="1">
    <location>
        <begin position="6"/>
        <end position="30"/>
    </location>
</feature>
<comment type="caution">
    <text evidence="2">The sequence shown here is derived from an EMBL/GenBank/DDBJ whole genome shotgun (WGS) entry which is preliminary data.</text>
</comment>
<evidence type="ECO:0000313" key="3">
    <source>
        <dbReference type="Proteomes" id="UP000231581"/>
    </source>
</evidence>
<keyword evidence="1" id="KW-0812">Transmembrane</keyword>
<evidence type="ECO:0000313" key="2">
    <source>
        <dbReference type="EMBL" id="PIP60140.1"/>
    </source>
</evidence>